<evidence type="ECO:0000313" key="12">
    <source>
        <dbReference type="Proteomes" id="UP000216024"/>
    </source>
</evidence>
<evidence type="ECO:0000256" key="6">
    <source>
        <dbReference type="ARBA" id="ARBA00022898"/>
    </source>
</evidence>
<evidence type="ECO:0000256" key="9">
    <source>
        <dbReference type="ARBA" id="ARBA00048531"/>
    </source>
</evidence>
<feature type="domain" description="Aminotransferase class I/classII large" evidence="10">
    <location>
        <begin position="23"/>
        <end position="351"/>
    </location>
</feature>
<keyword evidence="12" id="KW-1185">Reference proteome</keyword>
<dbReference type="Gene3D" id="3.40.640.10">
    <property type="entry name" value="Type I PLP-dependent aspartate aminotransferase-like (Major domain)"/>
    <property type="match status" value="1"/>
</dbReference>
<evidence type="ECO:0000313" key="11">
    <source>
        <dbReference type="EMBL" id="PAB60771.1"/>
    </source>
</evidence>
<dbReference type="CDD" id="cd00609">
    <property type="entry name" value="AAT_like"/>
    <property type="match status" value="1"/>
</dbReference>
<keyword evidence="5" id="KW-0169">Cobalamin biosynthesis</keyword>
<dbReference type="InterPro" id="IPR015424">
    <property type="entry name" value="PyrdxlP-dep_Trfase"/>
</dbReference>
<dbReference type="SUPFAM" id="SSF53383">
    <property type="entry name" value="PLP-dependent transferases"/>
    <property type="match status" value="1"/>
</dbReference>
<dbReference type="EC" id="4.1.1.81" evidence="4"/>
<dbReference type="UniPathway" id="UPA00148"/>
<dbReference type="GO" id="GO:0048472">
    <property type="term" value="F:threonine-phosphate decarboxylase activity"/>
    <property type="evidence" value="ECO:0007669"/>
    <property type="project" value="UniProtKB-EC"/>
</dbReference>
<sequence length="358" mass="41994">MNKAKHGGNIYEIEKKYGINKEDIIDFSANINPLGVPESFKRALIENMDIIKNYPDPDYIKLKESISKHNKIDREKIIVGNGATEIIFSLIDIIKPKKSLLLAPTFAEYERALKKIDSSVEYYFLKEENNFLLDEEFLNYIKEEIDCIILCNPNNPTGKLVDKGLIEDILKKSKRKNIEIIIDEAFIDFVEDYEDKSLIKYIDEYENLHIIRALTKFFAIPGLRLGYGITSNKKIIEKFEDSSEPWTINSYADLGGQVLLEDEEYIKKTRQWIKEENNYLYKEIKGIEGIKVYKSTVNYLLLKTDKTNLKEELMKKNILIRSCDNYINLDERYFRVAVKNRHYNDKLIRALKEIYYGS</sequence>
<evidence type="ECO:0000256" key="4">
    <source>
        <dbReference type="ARBA" id="ARBA00012285"/>
    </source>
</evidence>
<dbReference type="InterPro" id="IPR005860">
    <property type="entry name" value="CobD"/>
</dbReference>
<evidence type="ECO:0000256" key="8">
    <source>
        <dbReference type="ARBA" id="ARBA00029996"/>
    </source>
</evidence>
<proteinExistence type="predicted"/>
<dbReference type="NCBIfam" id="TIGR01140">
    <property type="entry name" value="L_thr_O3P_dcar"/>
    <property type="match status" value="1"/>
</dbReference>
<evidence type="ECO:0000256" key="1">
    <source>
        <dbReference type="ARBA" id="ARBA00001933"/>
    </source>
</evidence>
<dbReference type="InterPro" id="IPR015422">
    <property type="entry name" value="PyrdxlP-dep_Trfase_small"/>
</dbReference>
<comment type="cofactor">
    <cofactor evidence="1">
        <name>pyridoxal 5'-phosphate</name>
        <dbReference type="ChEBI" id="CHEBI:597326"/>
    </cofactor>
</comment>
<dbReference type="OrthoDB" id="9813612at2"/>
<dbReference type="RefSeq" id="WP_095131318.1">
    <property type="nucleotide sequence ID" value="NZ_NIBG01000002.1"/>
</dbReference>
<dbReference type="AlphaFoldDB" id="A0A267MME2"/>
<comment type="catalytic activity">
    <reaction evidence="9">
        <text>O-phospho-L-threonine + H(+) = (R)-1-aminopropan-2-yl phosphate + CO2</text>
        <dbReference type="Rhea" id="RHEA:11492"/>
        <dbReference type="ChEBI" id="CHEBI:15378"/>
        <dbReference type="ChEBI" id="CHEBI:16526"/>
        <dbReference type="ChEBI" id="CHEBI:58563"/>
        <dbReference type="ChEBI" id="CHEBI:58675"/>
        <dbReference type="EC" id="4.1.1.81"/>
    </reaction>
</comment>
<dbReference type="PANTHER" id="PTHR42885:SF1">
    <property type="entry name" value="THREONINE-PHOSPHATE DECARBOXYLASE"/>
    <property type="match status" value="1"/>
</dbReference>
<evidence type="ECO:0000256" key="2">
    <source>
        <dbReference type="ARBA" id="ARBA00003444"/>
    </source>
</evidence>
<reference evidence="11 12" key="1">
    <citation type="submission" date="2017-06" db="EMBL/GenBank/DDBJ databases">
        <title>Draft genome sequence of anaerobic fermentative bacterium Anaeromicrobium sediminis DY2726D isolated from West Pacific Ocean sediments.</title>
        <authorList>
            <person name="Zeng X."/>
        </authorList>
    </citation>
    <scope>NUCLEOTIDE SEQUENCE [LARGE SCALE GENOMIC DNA]</scope>
    <source>
        <strain evidence="11 12">DY2726D</strain>
    </source>
</reference>
<evidence type="ECO:0000256" key="3">
    <source>
        <dbReference type="ARBA" id="ARBA00004953"/>
    </source>
</evidence>
<gene>
    <name evidence="11" type="ORF">CCE28_04325</name>
</gene>
<dbReference type="GO" id="GO:0009236">
    <property type="term" value="P:cobalamin biosynthetic process"/>
    <property type="evidence" value="ECO:0007669"/>
    <property type="project" value="UniProtKB-UniPathway"/>
</dbReference>
<organism evidence="11 12">
    <name type="scientific">Anaeromicrobium sediminis</name>
    <dbReference type="NCBI Taxonomy" id="1478221"/>
    <lineage>
        <taxon>Bacteria</taxon>
        <taxon>Bacillati</taxon>
        <taxon>Bacillota</taxon>
        <taxon>Clostridia</taxon>
        <taxon>Peptostreptococcales</taxon>
        <taxon>Thermotaleaceae</taxon>
        <taxon>Anaeromicrobium</taxon>
    </lineage>
</organism>
<dbReference type="InterPro" id="IPR004839">
    <property type="entry name" value="Aminotransferase_I/II_large"/>
</dbReference>
<dbReference type="InterPro" id="IPR015421">
    <property type="entry name" value="PyrdxlP-dep_Trfase_major"/>
</dbReference>
<comment type="caution">
    <text evidence="11">The sequence shown here is derived from an EMBL/GenBank/DDBJ whole genome shotgun (WGS) entry which is preliminary data.</text>
</comment>
<dbReference type="EMBL" id="NIBG01000002">
    <property type="protein sequence ID" value="PAB60771.1"/>
    <property type="molecule type" value="Genomic_DNA"/>
</dbReference>
<dbReference type="GO" id="GO:0030170">
    <property type="term" value="F:pyridoxal phosphate binding"/>
    <property type="evidence" value="ECO:0007669"/>
    <property type="project" value="InterPro"/>
</dbReference>
<evidence type="ECO:0000256" key="5">
    <source>
        <dbReference type="ARBA" id="ARBA00022573"/>
    </source>
</evidence>
<keyword evidence="6" id="KW-0663">Pyridoxal phosphate</keyword>
<evidence type="ECO:0000256" key="7">
    <source>
        <dbReference type="ARBA" id="ARBA00023239"/>
    </source>
</evidence>
<dbReference type="Gene3D" id="3.90.1150.10">
    <property type="entry name" value="Aspartate Aminotransferase, domain 1"/>
    <property type="match status" value="1"/>
</dbReference>
<accession>A0A267MME2</accession>
<keyword evidence="7" id="KW-0456">Lyase</keyword>
<dbReference type="PANTHER" id="PTHR42885">
    <property type="entry name" value="HISTIDINOL-PHOSPHATE AMINOTRANSFERASE-RELATED"/>
    <property type="match status" value="1"/>
</dbReference>
<comment type="pathway">
    <text evidence="3">Cofactor biosynthesis; adenosylcobalamin biosynthesis.</text>
</comment>
<comment type="function">
    <text evidence="2">Decarboxylates L-threonine-O-3-phosphate to yield (R)-1-amino-2-propanol O-2-phosphate, the precursor for the linkage between the nucleotide loop and the corrin ring in cobalamin.</text>
</comment>
<name>A0A267MME2_9FIRM</name>
<dbReference type="Proteomes" id="UP000216024">
    <property type="component" value="Unassembled WGS sequence"/>
</dbReference>
<evidence type="ECO:0000259" key="10">
    <source>
        <dbReference type="Pfam" id="PF00155"/>
    </source>
</evidence>
<dbReference type="Pfam" id="PF00155">
    <property type="entry name" value="Aminotran_1_2"/>
    <property type="match status" value="1"/>
</dbReference>
<protein>
    <recommendedName>
        <fullName evidence="4">threonine-phosphate decarboxylase</fullName>
        <ecNumber evidence="4">4.1.1.81</ecNumber>
    </recommendedName>
    <alternativeName>
        <fullName evidence="8">L-threonine-O-3-phosphate decarboxylase</fullName>
    </alternativeName>
</protein>